<dbReference type="PROSITE" id="PS50110">
    <property type="entry name" value="RESPONSE_REGULATORY"/>
    <property type="match status" value="1"/>
</dbReference>
<gene>
    <name evidence="4" type="ORF">CSW64_19160</name>
</gene>
<dbReference type="EMBL" id="CP024201">
    <property type="protein sequence ID" value="ATQ45116.1"/>
    <property type="molecule type" value="Genomic_DNA"/>
</dbReference>
<dbReference type="Pfam" id="PF00072">
    <property type="entry name" value="Response_reg"/>
    <property type="match status" value="1"/>
</dbReference>
<evidence type="ECO:0000256" key="1">
    <source>
        <dbReference type="ARBA" id="ARBA00022553"/>
    </source>
</evidence>
<evidence type="ECO:0000313" key="4">
    <source>
        <dbReference type="EMBL" id="ATQ45116.1"/>
    </source>
</evidence>
<organism evidence="4 5">
    <name type="scientific">Caulobacter mirabilis</name>
    <dbReference type="NCBI Taxonomy" id="69666"/>
    <lineage>
        <taxon>Bacteria</taxon>
        <taxon>Pseudomonadati</taxon>
        <taxon>Pseudomonadota</taxon>
        <taxon>Alphaproteobacteria</taxon>
        <taxon>Caulobacterales</taxon>
        <taxon>Caulobacteraceae</taxon>
        <taxon>Caulobacter</taxon>
    </lineage>
</organism>
<dbReference type="OrthoDB" id="9786548at2"/>
<name>A0A2D2B4G1_9CAUL</name>
<proteinExistence type="predicted"/>
<dbReference type="SUPFAM" id="SSF52172">
    <property type="entry name" value="CheY-like"/>
    <property type="match status" value="1"/>
</dbReference>
<reference evidence="4 5" key="1">
    <citation type="submission" date="2017-10" db="EMBL/GenBank/DDBJ databases">
        <title>Genome sequence of Caulobacter mirabilis FWC38.</title>
        <authorList>
            <person name="Fiebig A."/>
            <person name="Crosson S."/>
        </authorList>
    </citation>
    <scope>NUCLEOTIDE SEQUENCE [LARGE SCALE GENOMIC DNA]</scope>
    <source>
        <strain evidence="4 5">FWC 38</strain>
    </source>
</reference>
<feature type="domain" description="Response regulatory" evidence="3">
    <location>
        <begin position="7"/>
        <end position="125"/>
    </location>
</feature>
<dbReference type="PANTHER" id="PTHR44591:SF3">
    <property type="entry name" value="RESPONSE REGULATORY DOMAIN-CONTAINING PROTEIN"/>
    <property type="match status" value="1"/>
</dbReference>
<dbReference type="SMART" id="SM00448">
    <property type="entry name" value="REC"/>
    <property type="match status" value="1"/>
</dbReference>
<evidence type="ECO:0000259" key="3">
    <source>
        <dbReference type="PROSITE" id="PS50110"/>
    </source>
</evidence>
<protein>
    <recommendedName>
        <fullName evidence="3">Response regulatory domain-containing protein</fullName>
    </recommendedName>
</protein>
<dbReference type="InterPro" id="IPR011006">
    <property type="entry name" value="CheY-like_superfamily"/>
</dbReference>
<dbReference type="PANTHER" id="PTHR44591">
    <property type="entry name" value="STRESS RESPONSE REGULATOR PROTEIN 1"/>
    <property type="match status" value="1"/>
</dbReference>
<keyword evidence="1" id="KW-0597">Phosphoprotein</keyword>
<dbReference type="GO" id="GO:0000160">
    <property type="term" value="P:phosphorelay signal transduction system"/>
    <property type="evidence" value="ECO:0007669"/>
    <property type="project" value="InterPro"/>
</dbReference>
<sequence>MAPHLQRVLVVDAQPASVKLLQELLRTISTGQMWHAPTDAKAMQAVQMIDPQLIFVEHSGPGLDGARLARAIRRSDFPCRKAPIIMVTGEATAQTILGARDAGVHEFLRKPFTMKDLLRRLEAVALKPRDWVEAVQYVGPDRRRFNSAEYQGPRKRKTDARMTPDQARLLQALKIVRAAAGSLDDDWMQARRALATQALELQKAGVAVGDMKLVEAAAAMARLLPTEGSPDKSGLRVAIGALLTFMPKEEEAAAARAA</sequence>
<dbReference type="InterPro" id="IPR050595">
    <property type="entry name" value="Bact_response_regulator"/>
</dbReference>
<dbReference type="KEGG" id="cmb:CSW64_19160"/>
<dbReference type="InterPro" id="IPR001789">
    <property type="entry name" value="Sig_transdc_resp-reg_receiver"/>
</dbReference>
<comment type="caution">
    <text evidence="2">Lacks conserved residue(s) required for the propagation of feature annotation.</text>
</comment>
<dbReference type="Proteomes" id="UP000228945">
    <property type="component" value="Chromosome"/>
</dbReference>
<evidence type="ECO:0000313" key="5">
    <source>
        <dbReference type="Proteomes" id="UP000228945"/>
    </source>
</evidence>
<evidence type="ECO:0000256" key="2">
    <source>
        <dbReference type="PROSITE-ProRule" id="PRU00169"/>
    </source>
</evidence>
<accession>A0A2D2B4G1</accession>
<dbReference type="AlphaFoldDB" id="A0A2D2B4G1"/>
<dbReference type="Gene3D" id="3.40.50.2300">
    <property type="match status" value="1"/>
</dbReference>
<keyword evidence="5" id="KW-1185">Reference proteome</keyword>